<evidence type="ECO:0000256" key="1">
    <source>
        <dbReference type="ARBA" id="ARBA00006360"/>
    </source>
</evidence>
<evidence type="ECO:0000256" key="6">
    <source>
        <dbReference type="ARBA" id="ARBA00022741"/>
    </source>
</evidence>
<dbReference type="NCBIfam" id="TIGR02397">
    <property type="entry name" value="dnaX_nterm"/>
    <property type="match status" value="1"/>
</dbReference>
<dbReference type="InterPro" id="IPR022754">
    <property type="entry name" value="DNA_pol_III_gamma-3"/>
</dbReference>
<evidence type="ECO:0000256" key="3">
    <source>
        <dbReference type="ARBA" id="ARBA00022695"/>
    </source>
</evidence>
<dbReference type="Gene3D" id="1.20.272.10">
    <property type="match status" value="1"/>
</dbReference>
<dbReference type="NCBIfam" id="NF004046">
    <property type="entry name" value="PRK05563.1"/>
    <property type="match status" value="1"/>
</dbReference>
<dbReference type="SUPFAM" id="SSF52540">
    <property type="entry name" value="P-loop containing nucleoside triphosphate hydrolases"/>
    <property type="match status" value="1"/>
</dbReference>
<dbReference type="GO" id="GO:0005524">
    <property type="term" value="F:ATP binding"/>
    <property type="evidence" value="ECO:0007669"/>
    <property type="project" value="UniProtKB-KW"/>
</dbReference>
<evidence type="ECO:0000256" key="7">
    <source>
        <dbReference type="ARBA" id="ARBA00022833"/>
    </source>
</evidence>
<evidence type="ECO:0000256" key="8">
    <source>
        <dbReference type="ARBA" id="ARBA00022840"/>
    </source>
</evidence>
<dbReference type="Pfam" id="PF12169">
    <property type="entry name" value="DNA_pol3_gamma3"/>
    <property type="match status" value="1"/>
</dbReference>
<feature type="region of interest" description="Disordered" evidence="12">
    <location>
        <begin position="512"/>
        <end position="537"/>
    </location>
</feature>
<dbReference type="InterPro" id="IPR027417">
    <property type="entry name" value="P-loop_NTPase"/>
</dbReference>
<keyword evidence="8 11" id="KW-0067">ATP-binding</keyword>
<reference evidence="14" key="1">
    <citation type="journal article" date="2014" name="Int. J. Syst. Evol. Microbiol.">
        <title>Complete genome sequence of Corynebacterium casei LMG S-19264T (=DSM 44701T), isolated from a smear-ripened cheese.</title>
        <authorList>
            <consortium name="US DOE Joint Genome Institute (JGI-PGF)"/>
            <person name="Walter F."/>
            <person name="Albersmeier A."/>
            <person name="Kalinowski J."/>
            <person name="Ruckert C."/>
        </authorList>
    </citation>
    <scope>NUCLEOTIDE SEQUENCE</scope>
    <source>
        <strain evidence="14">JCM 13919</strain>
    </source>
</reference>
<dbReference type="CDD" id="cd18137">
    <property type="entry name" value="HLD_clamp_pol_III_gamma_tau"/>
    <property type="match status" value="1"/>
</dbReference>
<reference evidence="14" key="2">
    <citation type="submission" date="2020-09" db="EMBL/GenBank/DDBJ databases">
        <authorList>
            <person name="Sun Q."/>
            <person name="Ohkuma M."/>
        </authorList>
    </citation>
    <scope>NUCLEOTIDE SEQUENCE</scope>
    <source>
        <strain evidence="14">JCM 13919</strain>
    </source>
</reference>
<dbReference type="FunFam" id="1.10.8.60:FF:000013">
    <property type="entry name" value="DNA polymerase III subunit gamma/tau"/>
    <property type="match status" value="1"/>
</dbReference>
<comment type="subunit">
    <text evidence="11">DNA polymerase III contains a core (composed of alpha, epsilon and theta chains) that associates with a tau subunit. This core dimerizes to form the POLIII' complex. PolIII' associates with the gamma complex (composed of gamma, delta, delta', psi and chi chains) and with the beta chain to form the complete DNA polymerase III complex.</text>
</comment>
<keyword evidence="7" id="KW-0862">Zinc</keyword>
<keyword evidence="9 11" id="KW-0239">DNA-directed DNA polymerase</keyword>
<dbReference type="PANTHER" id="PTHR11669:SF0">
    <property type="entry name" value="PROTEIN STICHEL-LIKE 2"/>
    <property type="match status" value="1"/>
</dbReference>
<comment type="catalytic activity">
    <reaction evidence="10 11">
        <text>DNA(n) + a 2'-deoxyribonucleoside 5'-triphosphate = DNA(n+1) + diphosphate</text>
        <dbReference type="Rhea" id="RHEA:22508"/>
        <dbReference type="Rhea" id="RHEA-COMP:17339"/>
        <dbReference type="Rhea" id="RHEA-COMP:17340"/>
        <dbReference type="ChEBI" id="CHEBI:33019"/>
        <dbReference type="ChEBI" id="CHEBI:61560"/>
        <dbReference type="ChEBI" id="CHEBI:173112"/>
        <dbReference type="EC" id="2.7.7.7"/>
    </reaction>
</comment>
<feature type="region of interest" description="Disordered" evidence="12">
    <location>
        <begin position="373"/>
        <end position="439"/>
    </location>
</feature>
<keyword evidence="2 11" id="KW-0808">Transferase</keyword>
<dbReference type="Gene3D" id="3.40.50.300">
    <property type="entry name" value="P-loop containing nucleotide triphosphate hydrolases"/>
    <property type="match status" value="1"/>
</dbReference>
<keyword evidence="4 11" id="KW-0235">DNA replication</keyword>
<dbReference type="EMBL" id="BMOB01000004">
    <property type="protein sequence ID" value="GGI83719.1"/>
    <property type="molecule type" value="Genomic_DNA"/>
</dbReference>
<dbReference type="InterPro" id="IPR001270">
    <property type="entry name" value="ClpA/B"/>
</dbReference>
<comment type="similarity">
    <text evidence="1 11">Belongs to the DnaX/STICHEL family.</text>
</comment>
<dbReference type="Gene3D" id="3.30.300.150">
    <property type="entry name" value="DNA polymerase III, tau subunit, domain V"/>
    <property type="match status" value="1"/>
</dbReference>
<dbReference type="InterPro" id="IPR008921">
    <property type="entry name" value="DNA_pol3_clamp-load_cplx_C"/>
</dbReference>
<dbReference type="SUPFAM" id="SSF48019">
    <property type="entry name" value="post-AAA+ oligomerization domain-like"/>
    <property type="match status" value="1"/>
</dbReference>
<keyword evidence="5" id="KW-0479">Metal-binding</keyword>
<evidence type="ECO:0000256" key="2">
    <source>
        <dbReference type="ARBA" id="ARBA00022679"/>
    </source>
</evidence>
<dbReference type="InterPro" id="IPR003593">
    <property type="entry name" value="AAA+_ATPase"/>
</dbReference>
<evidence type="ECO:0000313" key="14">
    <source>
        <dbReference type="EMBL" id="GGI83719.1"/>
    </source>
</evidence>
<dbReference type="SMART" id="SM00382">
    <property type="entry name" value="AAA"/>
    <property type="match status" value="1"/>
</dbReference>
<dbReference type="Gene3D" id="1.10.8.60">
    <property type="match status" value="1"/>
</dbReference>
<dbReference type="AlphaFoldDB" id="A0A917JRM2"/>
<feature type="compositionally biased region" description="Polar residues" evidence="12">
    <location>
        <begin position="413"/>
        <end position="432"/>
    </location>
</feature>
<dbReference type="RefSeq" id="WP_131776462.1">
    <property type="nucleotide sequence ID" value="NZ_BMOB01000004.1"/>
</dbReference>
<evidence type="ECO:0000256" key="9">
    <source>
        <dbReference type="ARBA" id="ARBA00022932"/>
    </source>
</evidence>
<evidence type="ECO:0000256" key="11">
    <source>
        <dbReference type="RuleBase" id="RU364063"/>
    </source>
</evidence>
<name>A0A917JRM2_9GAMM</name>
<dbReference type="FunFam" id="3.40.50.300:FF:000014">
    <property type="entry name" value="DNA polymerase III subunit gamma/tau"/>
    <property type="match status" value="1"/>
</dbReference>
<dbReference type="GO" id="GO:0009360">
    <property type="term" value="C:DNA polymerase III complex"/>
    <property type="evidence" value="ECO:0007669"/>
    <property type="project" value="InterPro"/>
</dbReference>
<organism evidence="14 15">
    <name type="scientific">Legionella impletisoli</name>
    <dbReference type="NCBI Taxonomy" id="343510"/>
    <lineage>
        <taxon>Bacteria</taxon>
        <taxon>Pseudomonadati</taxon>
        <taxon>Pseudomonadota</taxon>
        <taxon>Gammaproteobacteria</taxon>
        <taxon>Legionellales</taxon>
        <taxon>Legionellaceae</taxon>
        <taxon>Legionella</taxon>
    </lineage>
</organism>
<keyword evidence="6 11" id="KW-0547">Nucleotide-binding</keyword>
<evidence type="ECO:0000256" key="12">
    <source>
        <dbReference type="SAM" id="MobiDB-lite"/>
    </source>
</evidence>
<dbReference type="NCBIfam" id="NF005942">
    <property type="entry name" value="PRK07994.1"/>
    <property type="match status" value="1"/>
</dbReference>
<evidence type="ECO:0000256" key="4">
    <source>
        <dbReference type="ARBA" id="ARBA00022705"/>
    </source>
</evidence>
<dbReference type="Pfam" id="PF13177">
    <property type="entry name" value="DNA_pol3_delta2"/>
    <property type="match status" value="1"/>
</dbReference>
<evidence type="ECO:0000256" key="5">
    <source>
        <dbReference type="ARBA" id="ARBA00022723"/>
    </source>
</evidence>
<gene>
    <name evidence="14" type="primary">dnaZX</name>
    <name evidence="11" type="synonym">dnaX</name>
    <name evidence="14" type="ORF">GCM10007966_10360</name>
</gene>
<dbReference type="Pfam" id="PF12170">
    <property type="entry name" value="DNA_pol3_tau_5"/>
    <property type="match status" value="1"/>
</dbReference>
<dbReference type="InterPro" id="IPR050238">
    <property type="entry name" value="DNA_Rep/Repair_Clamp_Loader"/>
</dbReference>
<dbReference type="GO" id="GO:0003887">
    <property type="term" value="F:DNA-directed DNA polymerase activity"/>
    <property type="evidence" value="ECO:0007669"/>
    <property type="project" value="UniProtKB-KW"/>
</dbReference>
<dbReference type="InterPro" id="IPR038249">
    <property type="entry name" value="PolIII_tau_V_sf"/>
</dbReference>
<evidence type="ECO:0000256" key="10">
    <source>
        <dbReference type="ARBA" id="ARBA00049244"/>
    </source>
</evidence>
<dbReference type="InterPro" id="IPR045085">
    <property type="entry name" value="HLD_clamp_pol_III_gamma_tau"/>
</dbReference>
<sequence>MSYIALARKWRPRKFCQLVGQEHVNKALIKSLAAQRVHHAYLFTGTRGVGKTSVARLLAKSLNCEQGVTPEPCLSCDACVSIEQGRFLDLIEIDGASKTRVEDTREVLENVQYSPTNARYKIYLIDEVHMLSQHSFNALLKTLEEPPPHVKFLLATTDPQKLPITVLSRCLQFHLKPIQAEIIMSQLHHILNEEQLAFEEAAIAILAKAAHGSMRDALSLLDQVIACSDQTIKADDVKSILGYTRQDYALSLLQALANADLSHILTLSQHIAAEGGNFQYVLEEMMDALHQISITKQLGSNHPFLAPNQEIIELSQNISTEDAHLFYQIALKGLEEIHFAPTTAIGFEMTLLRMHAFQPATPVKRPALVHETGSIRAPSHDKPITLPDEKPHSKPNGQTELTPDEVSPPAISVHTTQASVPSITPPVNQSILTDPRGDEPTNWSLMLGHMKLTGLALSAAEHAEFSQKEGGLVILKVANGHLSLFTPTVIRRIEKELSDHYKEPIKLKLNSDDKVASSPAQQKKVAQEKQKSEAEQALQTDPFFQALQQEFSGELVKDSISSLIEDL</sequence>
<keyword evidence="15" id="KW-1185">Reference proteome</keyword>
<feature type="domain" description="AAA+ ATPase" evidence="13">
    <location>
        <begin position="37"/>
        <end position="179"/>
    </location>
</feature>
<dbReference type="EC" id="2.7.7.7" evidence="11"/>
<dbReference type="Proteomes" id="UP000630149">
    <property type="component" value="Unassembled WGS sequence"/>
</dbReference>
<feature type="compositionally biased region" description="Basic and acidic residues" evidence="12">
    <location>
        <begin position="525"/>
        <end position="534"/>
    </location>
</feature>
<dbReference type="GO" id="GO:0006261">
    <property type="term" value="P:DNA-templated DNA replication"/>
    <property type="evidence" value="ECO:0007669"/>
    <property type="project" value="TreeGrafter"/>
</dbReference>
<comment type="function">
    <text evidence="11">DNA polymerase III is a complex, multichain enzyme responsible for most of the replicative synthesis in bacteria. This DNA polymerase also exhibits 3' to 5' exonuclease activity.</text>
</comment>
<dbReference type="PRINTS" id="PR00300">
    <property type="entry name" value="CLPPROTEASEA"/>
</dbReference>
<protein>
    <recommendedName>
        <fullName evidence="11">DNA polymerase III subunit gamma/tau</fullName>
        <ecNumber evidence="11">2.7.7.7</ecNumber>
    </recommendedName>
</protein>
<dbReference type="PANTHER" id="PTHR11669">
    <property type="entry name" value="REPLICATION FACTOR C / DNA POLYMERASE III GAMMA-TAU SUBUNIT"/>
    <property type="match status" value="1"/>
</dbReference>
<feature type="compositionally biased region" description="Basic and acidic residues" evidence="12">
    <location>
        <begin position="378"/>
        <end position="392"/>
    </location>
</feature>
<comment type="caution">
    <text evidence="14">The sequence shown here is derived from an EMBL/GenBank/DDBJ whole genome shotgun (WGS) entry which is preliminary data.</text>
</comment>
<proteinExistence type="inferred from homology"/>
<dbReference type="InterPro" id="IPR021029">
    <property type="entry name" value="DNA_pol_III_tau_dom-5"/>
</dbReference>
<accession>A0A917JRM2</accession>
<dbReference type="InterPro" id="IPR012763">
    <property type="entry name" value="DNA_pol_III_sug/sutau_N"/>
</dbReference>
<keyword evidence="3 11" id="KW-0548">Nucleotidyltransferase</keyword>
<dbReference type="Pfam" id="PF22608">
    <property type="entry name" value="DNAX_ATPase_lid"/>
    <property type="match status" value="1"/>
</dbReference>
<dbReference type="OrthoDB" id="9810148at2"/>
<dbReference type="GO" id="GO:0046872">
    <property type="term" value="F:metal ion binding"/>
    <property type="evidence" value="ECO:0007669"/>
    <property type="project" value="UniProtKB-KW"/>
</dbReference>
<dbReference type="CDD" id="cd00009">
    <property type="entry name" value="AAA"/>
    <property type="match status" value="1"/>
</dbReference>
<evidence type="ECO:0000259" key="13">
    <source>
        <dbReference type="SMART" id="SM00382"/>
    </source>
</evidence>
<dbReference type="GO" id="GO:0003677">
    <property type="term" value="F:DNA binding"/>
    <property type="evidence" value="ECO:0007669"/>
    <property type="project" value="InterPro"/>
</dbReference>
<evidence type="ECO:0000313" key="15">
    <source>
        <dbReference type="Proteomes" id="UP000630149"/>
    </source>
</evidence>